<accession>A0ABD3NRQ5</accession>
<sequence>MKTSSSSAASTLTYESDISATLNTYKSCEEAKLFDSLLKKLETVRINKAHRDNDERRTDHHRERHREDNNYVPSEVREIHCSDLHRRDDCEERIIADESSLEEEKLPRAILKLDRRHAIPRPRVKNDVLVEIEACTIEKRSLSTRSGIRSSLHPTPIETIAVDCIGRVVQLATHTRAKHGVGLEDRVAALYPFQYCDKGSEKNASKRRGLGRYALVDAGFVVTVPKHVDGAQAACLIRLYMTAFQSIQLGITHTTPTHDRYNITQLANKSILVQNGHTELGLAAIELAVTLGVHQIYATGPSEFHSRLRSAGAAPLGDQTFRWELFLAEKLGLVLLQDMPSSSANFEHFRGVLDDETGTIVKINPWPQQDDDSVNIEQTVGCEGLLSIHDVAEKIRCSFEEAKFHLRLACCSQYLTYNDVWSSMKEDPNTWKQDLRYLLVLLGEGKLNPRVRERICLEDVAETQDNIEIYGKSSSIVCLPINTKNESSGSPTREGSPTSTTTRLDPNDVASKNTAPGNSNLDYAECFAIDSGYVLRSQVDTLSDFHCMNNSRKDMNEKVSNRYMRSPRMGYEFDYHCLNKRASPQFTLQEHQNYVSAPIVADEAVKSDDQDRSKEPVSKMRRSRINQRTKTQQQNSTGSDGDRNALSLAKSKDARMQWKKLRRDARTKGRTMEQTNQEPTCETERFQSTEQRRDNPVPIENEQPSHSTVIVSTELLANGPTRDICVEMEASKERYNATKVQRLMQQNSIVPPSSPDACIDRVDSCKEKSGSNPGRCDVKKEPPSSNFKSLMSKWRSIEVGNR</sequence>
<keyword evidence="1" id="KW-0560">Oxidoreductase</keyword>
<reference evidence="3 4" key="1">
    <citation type="submission" date="2024-10" db="EMBL/GenBank/DDBJ databases">
        <title>Updated reference genomes for cyclostephanoid diatoms.</title>
        <authorList>
            <person name="Roberts W.R."/>
            <person name="Alverson A.J."/>
        </authorList>
    </citation>
    <scope>NUCLEOTIDE SEQUENCE [LARGE SCALE GENOMIC DNA]</scope>
    <source>
        <strain evidence="3 4">AJA010-31</strain>
    </source>
</reference>
<dbReference type="Gene3D" id="3.40.50.720">
    <property type="entry name" value="NAD(P)-binding Rossmann-like Domain"/>
    <property type="match status" value="1"/>
</dbReference>
<evidence type="ECO:0008006" key="5">
    <source>
        <dbReference type="Google" id="ProtNLM"/>
    </source>
</evidence>
<dbReference type="PANTHER" id="PTHR43189:SF1">
    <property type="entry name" value="ZINC-TYPE ALCOHOL DEHYDROGENASE-LIKE PROTEIN C1198.01"/>
    <property type="match status" value="1"/>
</dbReference>
<feature type="region of interest" description="Disordered" evidence="2">
    <location>
        <begin position="483"/>
        <end position="516"/>
    </location>
</feature>
<feature type="compositionally biased region" description="Basic and acidic residues" evidence="2">
    <location>
        <begin position="682"/>
        <end position="695"/>
    </location>
</feature>
<dbReference type="Proteomes" id="UP001530400">
    <property type="component" value="Unassembled WGS sequence"/>
</dbReference>
<dbReference type="Gene3D" id="3.90.180.10">
    <property type="entry name" value="Medium-chain alcohol dehydrogenases, catalytic domain"/>
    <property type="match status" value="1"/>
</dbReference>
<dbReference type="SUPFAM" id="SSF50129">
    <property type="entry name" value="GroES-like"/>
    <property type="match status" value="1"/>
</dbReference>
<dbReference type="AlphaFoldDB" id="A0ABD3NRQ5"/>
<evidence type="ECO:0000313" key="3">
    <source>
        <dbReference type="EMBL" id="KAL3778049.1"/>
    </source>
</evidence>
<feature type="region of interest" description="Disordered" evidence="2">
    <location>
        <begin position="763"/>
        <end position="792"/>
    </location>
</feature>
<feature type="compositionally biased region" description="Polar residues" evidence="2">
    <location>
        <begin position="628"/>
        <end position="639"/>
    </location>
</feature>
<name>A0ABD3NRQ5_9STRA</name>
<comment type="caution">
    <text evidence="3">The sequence shown here is derived from an EMBL/GenBank/DDBJ whole genome shotgun (WGS) entry which is preliminary data.</text>
</comment>
<feature type="compositionally biased region" description="Basic and acidic residues" evidence="2">
    <location>
        <begin position="604"/>
        <end position="618"/>
    </location>
</feature>
<dbReference type="PANTHER" id="PTHR43189">
    <property type="entry name" value="ZINC-TYPE ALCOHOL DEHYDROGENASE-LIKE PROTEIN C1198.01-RELATED"/>
    <property type="match status" value="1"/>
</dbReference>
<evidence type="ECO:0000256" key="2">
    <source>
        <dbReference type="SAM" id="MobiDB-lite"/>
    </source>
</evidence>
<evidence type="ECO:0000313" key="4">
    <source>
        <dbReference type="Proteomes" id="UP001530400"/>
    </source>
</evidence>
<feature type="region of interest" description="Disordered" evidence="2">
    <location>
        <begin position="604"/>
        <end position="706"/>
    </location>
</feature>
<evidence type="ECO:0000256" key="1">
    <source>
        <dbReference type="ARBA" id="ARBA00023002"/>
    </source>
</evidence>
<gene>
    <name evidence="3" type="ORF">ACHAWO_002225</name>
</gene>
<keyword evidence="4" id="KW-1185">Reference proteome</keyword>
<dbReference type="GO" id="GO:0016491">
    <property type="term" value="F:oxidoreductase activity"/>
    <property type="evidence" value="ECO:0007669"/>
    <property type="project" value="UniProtKB-KW"/>
</dbReference>
<dbReference type="InterPro" id="IPR011032">
    <property type="entry name" value="GroES-like_sf"/>
</dbReference>
<protein>
    <recommendedName>
        <fullName evidence="5">Enoyl reductase (ER) domain-containing protein</fullName>
    </recommendedName>
</protein>
<proteinExistence type="predicted"/>
<dbReference type="EMBL" id="JALLPJ020001008">
    <property type="protein sequence ID" value="KAL3778049.1"/>
    <property type="molecule type" value="Genomic_DNA"/>
</dbReference>
<organism evidence="3 4">
    <name type="scientific">Cyclotella atomus</name>
    <dbReference type="NCBI Taxonomy" id="382360"/>
    <lineage>
        <taxon>Eukaryota</taxon>
        <taxon>Sar</taxon>
        <taxon>Stramenopiles</taxon>
        <taxon>Ochrophyta</taxon>
        <taxon>Bacillariophyta</taxon>
        <taxon>Coscinodiscophyceae</taxon>
        <taxon>Thalassiosirophycidae</taxon>
        <taxon>Stephanodiscales</taxon>
        <taxon>Stephanodiscaceae</taxon>
        <taxon>Cyclotella</taxon>
    </lineage>
</organism>